<feature type="chain" id="PRO_5047278315" description="Yeast cell wall synthesis Kre9/Knh1-like N-terminal domain-containing protein" evidence="3">
    <location>
        <begin position="20"/>
        <end position="272"/>
    </location>
</feature>
<dbReference type="InterPro" id="IPR052982">
    <property type="entry name" value="SRP1/TIP1-like"/>
</dbReference>
<keyword evidence="6" id="KW-1185">Reference proteome</keyword>
<evidence type="ECO:0000259" key="4">
    <source>
        <dbReference type="Pfam" id="PF10342"/>
    </source>
</evidence>
<dbReference type="InterPro" id="IPR018466">
    <property type="entry name" value="Kre9/Knh1-like_N"/>
</dbReference>
<keyword evidence="1 3" id="KW-0732">Signal</keyword>
<feature type="domain" description="Yeast cell wall synthesis Kre9/Knh1-like N-terminal" evidence="4">
    <location>
        <begin position="125"/>
        <end position="215"/>
    </location>
</feature>
<reference evidence="5 6" key="1">
    <citation type="submission" date="2024-01" db="EMBL/GenBank/DDBJ databases">
        <authorList>
            <person name="Allen C."/>
            <person name="Tagirdzhanova G."/>
        </authorList>
    </citation>
    <scope>NUCLEOTIDE SEQUENCE [LARGE SCALE GENOMIC DNA]</scope>
</reference>
<gene>
    <name evidence="5" type="ORF">SCUCBS95973_008634</name>
</gene>
<name>A0ABP0CN40_9PEZI</name>
<comment type="caution">
    <text evidence="5">The sequence shown here is derived from an EMBL/GenBank/DDBJ whole genome shotgun (WGS) entry which is preliminary data.</text>
</comment>
<accession>A0ABP0CN40</accession>
<feature type="domain" description="Yeast cell wall synthesis Kre9/Knh1-like N-terminal" evidence="4">
    <location>
        <begin position="27"/>
        <end position="113"/>
    </location>
</feature>
<organism evidence="5 6">
    <name type="scientific">Sporothrix curviconia</name>
    <dbReference type="NCBI Taxonomy" id="1260050"/>
    <lineage>
        <taxon>Eukaryota</taxon>
        <taxon>Fungi</taxon>
        <taxon>Dikarya</taxon>
        <taxon>Ascomycota</taxon>
        <taxon>Pezizomycotina</taxon>
        <taxon>Sordariomycetes</taxon>
        <taxon>Sordariomycetidae</taxon>
        <taxon>Ophiostomatales</taxon>
        <taxon>Ophiostomataceae</taxon>
        <taxon>Sporothrix</taxon>
    </lineage>
</organism>
<feature type="region of interest" description="Disordered" evidence="2">
    <location>
        <begin position="221"/>
        <end position="246"/>
    </location>
</feature>
<evidence type="ECO:0000256" key="2">
    <source>
        <dbReference type="SAM" id="MobiDB-lite"/>
    </source>
</evidence>
<dbReference type="PANTHER" id="PTHR40633">
    <property type="entry name" value="MATRIX PROTEIN, PUTATIVE (AFU_ORTHOLOGUE AFUA_8G05410)-RELATED"/>
    <property type="match status" value="1"/>
</dbReference>
<feature type="signal peptide" evidence="3">
    <location>
        <begin position="1"/>
        <end position="19"/>
    </location>
</feature>
<evidence type="ECO:0000256" key="3">
    <source>
        <dbReference type="SAM" id="SignalP"/>
    </source>
</evidence>
<dbReference type="PANTHER" id="PTHR40633:SF1">
    <property type="entry name" value="GPI ANCHORED SERINE-THREONINE RICH PROTEIN (AFU_ORTHOLOGUE AFUA_1G03630)"/>
    <property type="match status" value="1"/>
</dbReference>
<evidence type="ECO:0000313" key="5">
    <source>
        <dbReference type="EMBL" id="CAK7233557.1"/>
    </source>
</evidence>
<dbReference type="Pfam" id="PF10342">
    <property type="entry name" value="Kre9_KNH"/>
    <property type="match status" value="2"/>
</dbReference>
<proteinExistence type="predicted"/>
<evidence type="ECO:0000256" key="1">
    <source>
        <dbReference type="ARBA" id="ARBA00022729"/>
    </source>
</evidence>
<dbReference type="Proteomes" id="UP001642405">
    <property type="component" value="Unassembled WGS sequence"/>
</dbReference>
<evidence type="ECO:0000313" key="6">
    <source>
        <dbReference type="Proteomes" id="UP001642405"/>
    </source>
</evidence>
<protein>
    <recommendedName>
        <fullName evidence="4">Yeast cell wall synthesis Kre9/Knh1-like N-terminal domain-containing protein</fullName>
    </recommendedName>
</protein>
<sequence>MQIPSLLLASALFASRAVAADSYTITEPASGAVVSSTQPAVIAWTSSDNANKLSFYLETASSKTHLYTIASHIYDSGSISWQPPANLTPAADYVIALVADGSSSEIYSAQFSITNTAANASSTFSPAAGQAVKAGSTIIIQWPLDSSVADVSISLMKGASTASLKNVSSVATGIANLGNVAYVVPGNTVSGADYVFAIQDAAGKASTVYTPQFSIVGTTASSSAASPTESGKATGTSTSSSPSATSSKSAAAREAGSAAVGVVAAVAAYFVI</sequence>
<dbReference type="EMBL" id="CAWUHB010000075">
    <property type="protein sequence ID" value="CAK7233557.1"/>
    <property type="molecule type" value="Genomic_DNA"/>
</dbReference>